<reference evidence="2 3" key="1">
    <citation type="submission" date="2019-05" db="EMBL/GenBank/DDBJ databases">
        <title>Burkholderia sp. DHOD12, isolated from subtropical forest soil.</title>
        <authorList>
            <person name="Gao Z.-H."/>
            <person name="Qiu L.-H."/>
        </authorList>
    </citation>
    <scope>NUCLEOTIDE SEQUENCE [LARGE SCALE GENOMIC DNA]</scope>
    <source>
        <strain evidence="2 3">DHOD12</strain>
    </source>
</reference>
<comment type="similarity">
    <text evidence="1">Belongs to the UPF0166 family.</text>
</comment>
<accession>A0A4P8ISG5</accession>
<gene>
    <name evidence="2" type="ORF">FAZ95_12560</name>
</gene>
<dbReference type="Pfam" id="PF02641">
    <property type="entry name" value="DUF190"/>
    <property type="match status" value="1"/>
</dbReference>
<dbReference type="EMBL" id="CP040077">
    <property type="protein sequence ID" value="QCP49934.1"/>
    <property type="molecule type" value="Genomic_DNA"/>
</dbReference>
<evidence type="ECO:0000313" key="2">
    <source>
        <dbReference type="EMBL" id="QCP49934.1"/>
    </source>
</evidence>
<keyword evidence="3" id="KW-1185">Reference proteome</keyword>
<dbReference type="AlphaFoldDB" id="A0A4P8ISG5"/>
<dbReference type="KEGG" id="tvl:FAZ95_12560"/>
<dbReference type="RefSeq" id="WP_137332758.1">
    <property type="nucleotide sequence ID" value="NZ_CP040077.1"/>
</dbReference>
<protein>
    <submittedName>
        <fullName evidence="2">DUF190 domain-containing protein</fullName>
    </submittedName>
</protein>
<dbReference type="InterPro" id="IPR011322">
    <property type="entry name" value="N-reg_PII-like_a/b"/>
</dbReference>
<organism evidence="2 3">
    <name type="scientific">Trinickia violacea</name>
    <dbReference type="NCBI Taxonomy" id="2571746"/>
    <lineage>
        <taxon>Bacteria</taxon>
        <taxon>Pseudomonadati</taxon>
        <taxon>Pseudomonadota</taxon>
        <taxon>Betaproteobacteria</taxon>
        <taxon>Burkholderiales</taxon>
        <taxon>Burkholderiaceae</taxon>
        <taxon>Trinickia</taxon>
    </lineage>
</organism>
<dbReference type="Proteomes" id="UP000298656">
    <property type="component" value="Chromosome 1"/>
</dbReference>
<dbReference type="Gene3D" id="3.30.70.120">
    <property type="match status" value="1"/>
</dbReference>
<name>A0A4P8ISG5_9BURK</name>
<proteinExistence type="inferred from homology"/>
<dbReference type="InterPro" id="IPR003793">
    <property type="entry name" value="UPF0166"/>
</dbReference>
<evidence type="ECO:0000256" key="1">
    <source>
        <dbReference type="ARBA" id="ARBA00010554"/>
    </source>
</evidence>
<evidence type="ECO:0000313" key="3">
    <source>
        <dbReference type="Proteomes" id="UP000298656"/>
    </source>
</evidence>
<dbReference type="OrthoDB" id="5339790at2"/>
<dbReference type="InterPro" id="IPR015867">
    <property type="entry name" value="N-reg_PII/ATP_PRibTrfase_C"/>
</dbReference>
<sequence length="105" mass="11590">MKGSQLTMYAANQSHRKNHKTVVGWILDETTKAGIQGATVIEVTEGYGTHGKLHAARFFELADQPVAVTVAAEDSKIDLLLDILRHGGVRLFYTRYSIEYEVLGA</sequence>
<dbReference type="SUPFAM" id="SSF54913">
    <property type="entry name" value="GlnB-like"/>
    <property type="match status" value="1"/>
</dbReference>